<gene>
    <name evidence="1" type="ORF">DAD186_04500</name>
</gene>
<dbReference type="STRING" id="1630135.DAD186_04500"/>
<protein>
    <recommendedName>
        <fullName evidence="3">Integrase</fullName>
    </recommendedName>
</protein>
<name>A0A1B0ZGB8_9MICO</name>
<proteinExistence type="predicted"/>
<organism evidence="1 2">
    <name type="scientific">Dermabacter vaginalis</name>
    <dbReference type="NCBI Taxonomy" id="1630135"/>
    <lineage>
        <taxon>Bacteria</taxon>
        <taxon>Bacillati</taxon>
        <taxon>Actinomycetota</taxon>
        <taxon>Actinomycetes</taxon>
        <taxon>Micrococcales</taxon>
        <taxon>Dermabacteraceae</taxon>
        <taxon>Dermabacter</taxon>
    </lineage>
</organism>
<reference evidence="1 2" key="1">
    <citation type="submission" date="2015-06" db="EMBL/GenBank/DDBJ databases">
        <title>Investigation of pathophysiology for high-risk pregnancy and development of treatment modality based on it.</title>
        <authorList>
            <person name="Kim B.-C."/>
            <person name="Lim S."/>
        </authorList>
    </citation>
    <scope>NUCLEOTIDE SEQUENCE [LARGE SCALE GENOMIC DNA]</scope>
    <source>
        <strain evidence="1 2">AD1-86</strain>
    </source>
</reference>
<dbReference type="EMBL" id="CP012117">
    <property type="protein sequence ID" value="ANP27005.1"/>
    <property type="molecule type" value="Genomic_DNA"/>
</dbReference>
<evidence type="ECO:0008006" key="3">
    <source>
        <dbReference type="Google" id="ProtNLM"/>
    </source>
</evidence>
<sequence>MLGHEKASVTLDVYSDLFDSDLDDVSNRMGALRSKASEGKMRAI</sequence>
<dbReference type="Proteomes" id="UP000092596">
    <property type="component" value="Chromosome"/>
</dbReference>
<accession>A0A1B0ZGB8</accession>
<evidence type="ECO:0000313" key="2">
    <source>
        <dbReference type="Proteomes" id="UP000092596"/>
    </source>
</evidence>
<dbReference type="AlphaFoldDB" id="A0A1B0ZGB8"/>
<evidence type="ECO:0000313" key="1">
    <source>
        <dbReference type="EMBL" id="ANP27005.1"/>
    </source>
</evidence>
<dbReference type="KEGG" id="dva:DAD186_04500"/>
<dbReference type="PATRIC" id="fig|1630135.4.peg.452"/>